<name>A0AAV0APY6_PHAPC</name>
<proteinExistence type="predicted"/>
<protein>
    <submittedName>
        <fullName evidence="2">Uncharacterized protein</fullName>
    </submittedName>
</protein>
<dbReference type="AlphaFoldDB" id="A0AAV0APY6"/>
<comment type="caution">
    <text evidence="2">The sequence shown here is derived from an EMBL/GenBank/DDBJ whole genome shotgun (WGS) entry which is preliminary data.</text>
</comment>
<evidence type="ECO:0000313" key="2">
    <source>
        <dbReference type="EMBL" id="CAH7669387.1"/>
    </source>
</evidence>
<sequence>MSEISIDTVLSHLKQFSNKLISSNTSTNSTKVALHTRERPRCSNTRHHPNMSQKEIDCWKLHPEKQPLRKNFPSAEGNSALLSSWIGMIHQETHPTKSKEMAPSLLKKNNVHLKQEDLGFVYTGKDNTALEVKGSGKVIIPLWIKVTTVPVPLNKIQRARRGILWIVKQSEKRQVDEQENKAENERRRSSSFLLPDQLVRPSNLSKLHSPSTNPPLLAIDLNQARNGKGRMGKGVLGVGFWWILQDFEEEGVKMEGNGWHYWKEGKKLGGGAHQGRSGWSKTTGVTDFFKEAPDLEVLSTEVCGGAAEVYGGLGGGAGGSTEVYGAYTEVYGVCRRFYGALAEAGEGLSRRHVGGSKELLRSLKRRKEEVKEASRTRVWGSFWSFKKGKEVSRGYQGVRKWWRICFCFCIQEGMSGLGGTEAGPAGPSGRETISRKVVKIPKEEELMFDGKGFHQFLDLFEMAAENEGAEDYDKVKQVIFFCKGRDLKEEVMEMEGWRELDWGKLVKEMKASPKKKGGVSSKGDYEEFSYFFDTRLKYLEKEGTFRNEDEACPLLWRALSKELQEMAKVRLIKGKKMVENRSGGYSLPTLKELKLAVDAEMKFKGEVSVEGSVYYRPFQGENEIMREELCYNLNSDYTYSLHHL</sequence>
<gene>
    <name evidence="2" type="ORF">PPACK8108_LOCUS4003</name>
</gene>
<accession>A0AAV0APY6</accession>
<dbReference type="Proteomes" id="UP001153365">
    <property type="component" value="Unassembled WGS sequence"/>
</dbReference>
<organism evidence="2 3">
    <name type="scientific">Phakopsora pachyrhizi</name>
    <name type="common">Asian soybean rust disease fungus</name>
    <dbReference type="NCBI Taxonomy" id="170000"/>
    <lineage>
        <taxon>Eukaryota</taxon>
        <taxon>Fungi</taxon>
        <taxon>Dikarya</taxon>
        <taxon>Basidiomycota</taxon>
        <taxon>Pucciniomycotina</taxon>
        <taxon>Pucciniomycetes</taxon>
        <taxon>Pucciniales</taxon>
        <taxon>Phakopsoraceae</taxon>
        <taxon>Phakopsora</taxon>
    </lineage>
</organism>
<dbReference type="EMBL" id="CALTRL010000719">
    <property type="protein sequence ID" value="CAH7669387.1"/>
    <property type="molecule type" value="Genomic_DNA"/>
</dbReference>
<evidence type="ECO:0000256" key="1">
    <source>
        <dbReference type="SAM" id="MobiDB-lite"/>
    </source>
</evidence>
<keyword evidence="3" id="KW-1185">Reference proteome</keyword>
<evidence type="ECO:0000313" key="3">
    <source>
        <dbReference type="Proteomes" id="UP001153365"/>
    </source>
</evidence>
<feature type="region of interest" description="Disordered" evidence="1">
    <location>
        <begin position="28"/>
        <end position="50"/>
    </location>
</feature>
<reference evidence="2" key="1">
    <citation type="submission" date="2022-06" db="EMBL/GenBank/DDBJ databases">
        <authorList>
            <consortium name="SYNGENTA / RWTH Aachen University"/>
        </authorList>
    </citation>
    <scope>NUCLEOTIDE SEQUENCE</scope>
</reference>